<evidence type="ECO:0000313" key="11">
    <source>
        <dbReference type="EMBL" id="XAH74169.1"/>
    </source>
</evidence>
<dbReference type="PRINTS" id="PR00131">
    <property type="entry name" value="GLHYDRLASE1"/>
</dbReference>
<keyword evidence="5" id="KW-0136">Cellulose degradation</keyword>
<keyword evidence="8" id="KW-0624">Polysaccharide degradation</keyword>
<evidence type="ECO:0000256" key="1">
    <source>
        <dbReference type="ARBA" id="ARBA00000448"/>
    </source>
</evidence>
<dbReference type="RefSeq" id="WP_342757763.1">
    <property type="nucleotide sequence ID" value="NZ_CP146256.1"/>
</dbReference>
<dbReference type="PROSITE" id="PS00653">
    <property type="entry name" value="GLYCOSYL_HYDROL_F1_2"/>
    <property type="match status" value="1"/>
</dbReference>
<dbReference type="NCBIfam" id="TIGR03356">
    <property type="entry name" value="BGL"/>
    <property type="match status" value="1"/>
</dbReference>
<sequence>MTFPKNFMWGAATAAYQIEGASAEDGRGPSIWDTYDHDTRYDSLRKKTNILNKENGEIACDHYHRYKEDVALMKKMGLKAYRFSISWSRILPEGRGKVNEQGIAFYNRLIDELLAAGIEPCVTLFHWDFPQALQDIGGWANPALPDIFAEYVRVAVERFSDRVSYWMTLNEPQCHIVIGHIDGECAPKLRVTDRQAFQLIHNLLKAHGKAVKVIREYAKKKPFVGMAPNPSAFYPATDNKEDIAAAGKAAFACKERNFWCSALWLDPVFKGEYPKDVVEVFGDDFPKEMIAPGDMELISQPLDFLGCNFYTGQEIQCGSDGEPQRTPHHLGADLTAFKWEVTPRILRYMPEFIYERYRVPIIITENGASMADWVSLDGKVHDPLRIDFLQRYLLELEKAIDAGIPILGYFAWSLLDNYEWSNGYTERFGLIHVDYTTQKRTLKDSALWYKAVIKSCGKAIHVVK</sequence>
<evidence type="ECO:0000256" key="6">
    <source>
        <dbReference type="ARBA" id="ARBA00023277"/>
    </source>
</evidence>
<dbReference type="Pfam" id="PF00232">
    <property type="entry name" value="Glyco_hydro_1"/>
    <property type="match status" value="1"/>
</dbReference>
<evidence type="ECO:0000256" key="5">
    <source>
        <dbReference type="ARBA" id="ARBA00023001"/>
    </source>
</evidence>
<dbReference type="Proteomes" id="UP001451571">
    <property type="component" value="Chromosome"/>
</dbReference>
<keyword evidence="12" id="KW-1185">Reference proteome</keyword>
<name>A0ABZ3EV99_9FIRM</name>
<dbReference type="GO" id="GO:0008422">
    <property type="term" value="F:beta-glucosidase activity"/>
    <property type="evidence" value="ECO:0007669"/>
    <property type="project" value="UniProtKB-EC"/>
</dbReference>
<dbReference type="InterPro" id="IPR033132">
    <property type="entry name" value="GH_1_N_CS"/>
</dbReference>
<dbReference type="InterPro" id="IPR001360">
    <property type="entry name" value="Glyco_hydro_1"/>
</dbReference>
<evidence type="ECO:0000256" key="10">
    <source>
        <dbReference type="RuleBase" id="RU361175"/>
    </source>
</evidence>
<dbReference type="PROSITE" id="PS00572">
    <property type="entry name" value="GLYCOSYL_HYDROL_F1_1"/>
    <property type="match status" value="1"/>
</dbReference>
<evidence type="ECO:0000256" key="9">
    <source>
        <dbReference type="PROSITE-ProRule" id="PRU10055"/>
    </source>
</evidence>
<dbReference type="EMBL" id="CP146256">
    <property type="protein sequence ID" value="XAH74169.1"/>
    <property type="molecule type" value="Genomic_DNA"/>
</dbReference>
<accession>A0ABZ3EV99</accession>
<dbReference type="SUPFAM" id="SSF51445">
    <property type="entry name" value="(Trans)glycosidases"/>
    <property type="match status" value="1"/>
</dbReference>
<comment type="similarity">
    <text evidence="2 10">Belongs to the glycosyl hydrolase 1 family.</text>
</comment>
<evidence type="ECO:0000256" key="8">
    <source>
        <dbReference type="ARBA" id="ARBA00023326"/>
    </source>
</evidence>
<evidence type="ECO:0000256" key="2">
    <source>
        <dbReference type="ARBA" id="ARBA00010838"/>
    </source>
</evidence>
<dbReference type="InterPro" id="IPR017736">
    <property type="entry name" value="Glyco_hydro_1_beta-glucosidase"/>
</dbReference>
<dbReference type="EC" id="3.2.1.21" evidence="3 10"/>
<evidence type="ECO:0000256" key="7">
    <source>
        <dbReference type="ARBA" id="ARBA00023295"/>
    </source>
</evidence>
<keyword evidence="6" id="KW-0119">Carbohydrate metabolism</keyword>
<reference evidence="11 12" key="1">
    <citation type="submission" date="2024-02" db="EMBL/GenBank/DDBJ databases">
        <title>Bacterial strain from lacustrine sediment.</title>
        <authorList>
            <person name="Petit C."/>
            <person name="Fadhlaoui K."/>
        </authorList>
    </citation>
    <scope>NUCLEOTIDE SEQUENCE [LARGE SCALE GENOMIC DNA]</scope>
    <source>
        <strain evidence="11 12">IPX-CK</strain>
    </source>
</reference>
<proteinExistence type="inferred from homology"/>
<keyword evidence="7 10" id="KW-0326">Glycosidase</keyword>
<feature type="active site" description="Nucleophile" evidence="9">
    <location>
        <position position="365"/>
    </location>
</feature>
<evidence type="ECO:0000256" key="4">
    <source>
        <dbReference type="ARBA" id="ARBA00022801"/>
    </source>
</evidence>
<evidence type="ECO:0000256" key="3">
    <source>
        <dbReference type="ARBA" id="ARBA00012744"/>
    </source>
</evidence>
<comment type="catalytic activity">
    <reaction evidence="1 10">
        <text>Hydrolysis of terminal, non-reducing beta-D-glucosyl residues with release of beta-D-glucose.</text>
        <dbReference type="EC" id="3.2.1.21"/>
    </reaction>
</comment>
<dbReference type="Gene3D" id="3.20.20.80">
    <property type="entry name" value="Glycosidases"/>
    <property type="match status" value="1"/>
</dbReference>
<dbReference type="PANTHER" id="PTHR10353:SF36">
    <property type="entry name" value="LP05116P"/>
    <property type="match status" value="1"/>
</dbReference>
<protein>
    <recommendedName>
        <fullName evidence="3 10">Beta-glucosidase</fullName>
        <ecNumber evidence="3 10">3.2.1.21</ecNumber>
    </recommendedName>
</protein>
<dbReference type="InterPro" id="IPR017853">
    <property type="entry name" value="GH"/>
</dbReference>
<evidence type="ECO:0000313" key="12">
    <source>
        <dbReference type="Proteomes" id="UP001451571"/>
    </source>
</evidence>
<organism evidence="11 12">
    <name type="scientific">Kineothrix sedimenti</name>
    <dbReference type="NCBI Taxonomy" id="3123317"/>
    <lineage>
        <taxon>Bacteria</taxon>
        <taxon>Bacillati</taxon>
        <taxon>Bacillota</taxon>
        <taxon>Clostridia</taxon>
        <taxon>Lachnospirales</taxon>
        <taxon>Lachnospiraceae</taxon>
        <taxon>Kineothrix</taxon>
    </lineage>
</organism>
<dbReference type="InterPro" id="IPR018120">
    <property type="entry name" value="Glyco_hydro_1_AS"/>
</dbReference>
<keyword evidence="4 10" id="KW-0378">Hydrolase</keyword>
<dbReference type="PANTHER" id="PTHR10353">
    <property type="entry name" value="GLYCOSYL HYDROLASE"/>
    <property type="match status" value="1"/>
</dbReference>
<gene>
    <name evidence="11" type="ORF">V6984_22160</name>
</gene>